<gene>
    <name evidence="1" type="ORF">KFE25_003586</name>
</gene>
<dbReference type="Proteomes" id="UP000751190">
    <property type="component" value="Unassembled WGS sequence"/>
</dbReference>
<name>A0A8J6C3R5_DIALT</name>
<evidence type="ECO:0000313" key="1">
    <source>
        <dbReference type="EMBL" id="KAG8461017.1"/>
    </source>
</evidence>
<dbReference type="OrthoDB" id="5956634at2759"/>
<reference evidence="1" key="1">
    <citation type="submission" date="2021-05" db="EMBL/GenBank/DDBJ databases">
        <title>The genome of the haptophyte Pavlova lutheri (Diacronema luteri, Pavlovales) - a model for lipid biosynthesis in eukaryotic algae.</title>
        <authorList>
            <person name="Hulatt C.J."/>
            <person name="Posewitz M.C."/>
        </authorList>
    </citation>
    <scope>NUCLEOTIDE SEQUENCE</scope>
    <source>
        <strain evidence="1">NIVA-4/92</strain>
    </source>
</reference>
<evidence type="ECO:0008006" key="3">
    <source>
        <dbReference type="Google" id="ProtNLM"/>
    </source>
</evidence>
<accession>A0A8J6C3R5</accession>
<sequence length="334" mass="35408">MWRRMHGSHLRERSLFAGEPHAVDGRQPLLGGAADFCASFFHVEASQEAGVGVACLNGEGSAGECARKSVAAVARLRGAAASAPPLHVARYTNCFRGSSRANVHAEQFLMQDARLLAALPAAAGGRLTIFLTYQPCHHSSGHDRAVTPPADGAARHAHSTSCTTALLAFRARELEPRAIALDLRVPNLYRAHWVHFATDAERELYAPRVASARAGLLLLANAPRTTIRALDAPDWAFLISLCAPALVASWAAAERAARAGGGGVADADAESELFTPARRAARGALDHFVSRLLESVAERVRAPSDGADSARAGRPPTELVLCQPSCNSPRRTCP</sequence>
<evidence type="ECO:0000313" key="2">
    <source>
        <dbReference type="Proteomes" id="UP000751190"/>
    </source>
</evidence>
<comment type="caution">
    <text evidence="1">The sequence shown here is derived from an EMBL/GenBank/DDBJ whole genome shotgun (WGS) entry which is preliminary data.</text>
</comment>
<dbReference type="AlphaFoldDB" id="A0A8J6C3R5"/>
<dbReference type="EMBL" id="JAGTXO010000028">
    <property type="protein sequence ID" value="KAG8461017.1"/>
    <property type="molecule type" value="Genomic_DNA"/>
</dbReference>
<protein>
    <recommendedName>
        <fullName evidence="3">APOBEC-like N-terminal domain-containing protein</fullName>
    </recommendedName>
</protein>
<organism evidence="1 2">
    <name type="scientific">Diacronema lutheri</name>
    <name type="common">Unicellular marine alga</name>
    <name type="synonym">Monochrysis lutheri</name>
    <dbReference type="NCBI Taxonomy" id="2081491"/>
    <lineage>
        <taxon>Eukaryota</taxon>
        <taxon>Haptista</taxon>
        <taxon>Haptophyta</taxon>
        <taxon>Pavlovophyceae</taxon>
        <taxon>Pavlovales</taxon>
        <taxon>Pavlovaceae</taxon>
        <taxon>Diacronema</taxon>
    </lineage>
</organism>
<proteinExistence type="predicted"/>
<dbReference type="Gene3D" id="3.40.140.10">
    <property type="entry name" value="Cytidine Deaminase, domain 2"/>
    <property type="match status" value="1"/>
</dbReference>
<keyword evidence="2" id="KW-1185">Reference proteome</keyword>